<evidence type="ECO:0000313" key="1">
    <source>
        <dbReference type="EMBL" id="SMB81268.1"/>
    </source>
</evidence>
<keyword evidence="2" id="KW-1185">Reference proteome</keyword>
<sequence length="31" mass="3468">MASQVPWLAIVEHQEVASLLQLAFDVAYKLP</sequence>
<organism evidence="1 2">
    <name type="scientific">Hymenobacter roseosalivarius DSM 11622</name>
    <dbReference type="NCBI Taxonomy" id="645990"/>
    <lineage>
        <taxon>Bacteria</taxon>
        <taxon>Pseudomonadati</taxon>
        <taxon>Bacteroidota</taxon>
        <taxon>Cytophagia</taxon>
        <taxon>Cytophagales</taxon>
        <taxon>Hymenobacteraceae</taxon>
        <taxon>Hymenobacter</taxon>
    </lineage>
</organism>
<dbReference type="STRING" id="645990.SAMN00120144_3359"/>
<evidence type="ECO:0000313" key="2">
    <source>
        <dbReference type="Proteomes" id="UP000192266"/>
    </source>
</evidence>
<accession>A0A1W1UJH5</accession>
<dbReference type="AlphaFoldDB" id="A0A1W1UJH5"/>
<proteinExistence type="predicted"/>
<reference evidence="1 2" key="1">
    <citation type="submission" date="2017-04" db="EMBL/GenBank/DDBJ databases">
        <authorList>
            <person name="Afonso C.L."/>
            <person name="Miller P.J."/>
            <person name="Scott M.A."/>
            <person name="Spackman E."/>
            <person name="Goraichik I."/>
            <person name="Dimitrov K.M."/>
            <person name="Suarez D.L."/>
            <person name="Swayne D.E."/>
        </authorList>
    </citation>
    <scope>NUCLEOTIDE SEQUENCE [LARGE SCALE GENOMIC DNA]</scope>
    <source>
        <strain evidence="1 2">DSM 11622</strain>
    </source>
</reference>
<name>A0A1W1UJH5_9BACT</name>
<dbReference type="Proteomes" id="UP000192266">
    <property type="component" value="Unassembled WGS sequence"/>
</dbReference>
<protein>
    <submittedName>
        <fullName evidence="1">Uncharacterized protein</fullName>
    </submittedName>
</protein>
<dbReference type="EMBL" id="FWWW01000027">
    <property type="protein sequence ID" value="SMB81268.1"/>
    <property type="molecule type" value="Genomic_DNA"/>
</dbReference>
<gene>
    <name evidence="1" type="ORF">SAMN00120144_3359</name>
</gene>